<dbReference type="EMBL" id="SADE01000001">
    <property type="protein sequence ID" value="RVU38705.1"/>
    <property type="molecule type" value="Genomic_DNA"/>
</dbReference>
<feature type="domain" description="ABC transmembrane type-1" evidence="8">
    <location>
        <begin position="62"/>
        <end position="328"/>
    </location>
</feature>
<dbReference type="SUPFAM" id="SSF90123">
    <property type="entry name" value="ABC transporter transmembrane region"/>
    <property type="match status" value="1"/>
</dbReference>
<proteinExistence type="predicted"/>
<dbReference type="GO" id="GO:0140359">
    <property type="term" value="F:ABC-type transporter activity"/>
    <property type="evidence" value="ECO:0007669"/>
    <property type="project" value="InterPro"/>
</dbReference>
<dbReference type="PROSITE" id="PS50929">
    <property type="entry name" value="ABC_TM1F"/>
    <property type="match status" value="1"/>
</dbReference>
<dbReference type="SUPFAM" id="SSF51206">
    <property type="entry name" value="cAMP-binding domain-like"/>
    <property type="match status" value="1"/>
</dbReference>
<evidence type="ECO:0000256" key="1">
    <source>
        <dbReference type="ARBA" id="ARBA00004651"/>
    </source>
</evidence>
<feature type="domain" description="Cyclic nucleotide-binding" evidence="6">
    <location>
        <begin position="913"/>
        <end position="1015"/>
    </location>
</feature>
<dbReference type="AlphaFoldDB" id="A0A3S2VRF9"/>
<dbReference type="PRINTS" id="PR00103">
    <property type="entry name" value="CAMPKINASE"/>
</dbReference>
<keyword evidence="3 5" id="KW-1133">Transmembrane helix</keyword>
<accession>A0A3S2VRF9</accession>
<sequence>MDRSMFKFIWRYSSTQQLTALALTLVSFPFLYFSLDLPKTIINKAIDTQEGRFPAHLFAFDIDLFGVQFGWDGILMDQLPYLFTLCGIFLALVFINGGFKLRINTYKGVMAERLLRRMRYILLNRTLRFPLPEFRRTSQGEVVSMVAQEVEPLGGFFGDAYVLVAFQGGQFATIMAFMFAQDWRIGLAAFAMIPVQGYVIPKLQRKVNLLGKERVKHVRALSGRIGEVIGGVQDIHSQDTSRYILADMGHRLGKIFWIRFEIYQRKFFMKFVNNFMNQLTPFFFFSVGGYLVINGSLSVGALVAALAAYKDLAAPWKELLGYYNQMADATIKYEAVTSQFAPDRMLPEELQENPPEEIPRLNLDIEAKSLSYIDEDGVKLLDGATFKLPVGSRTAILSNNGTAKEAATAVLGRLMMPTSGKIQVGDMDLAHLHEAVTGRRMAVLTGNSIFFNASIETNLFLGLQHLPPELPSENPEEWERDLDEALATGNSPFPFNGDWTDYQAVGYENRADLMTHTAKLLERFELDEELYSLGLRQQIDPKKHPDMVEKLLKARHRMREVLDERGIEDLVQSYDYELFNTYSTIAENVLFGKPAADEFRKENMGANPIILSILDEFDMRPRFLDIGMRCAELMLELFQGLPPGHPFFEQYSFVDEELLPEFKTVIRHAKQDGIDSLNDDERDLVMSLPFKLIPQRHRLGLIDDELRETVVKLRHRLHEKHPELFGTKIRKFDPDGYNNGVSILDNVLFGRIVHGRADATDKILEAMVGIVAELGLWEDILTAAFEFPVGIGGTRLSAMQRQKIAVVRTILTKPDICIVNEAFGALDTEAQQRIVSRLFAELPDTTFIWVDSAPAKDIEFDHVFELTNGRLTPLHGEAAEVAAGPPETVEEEESIDTSAALGAETKFLRELPLFANLDSSKLRLLAFTSDRKTYEPGEEMVKQGDQGDAAFVVLDGEAEVVLEGANGDETILYVMKRGQVLGELAMLCDTPRSATVRARTALTALRLNRDVFVELARQDPYFSFEMTRDLGQRLLKTTAELNSRK</sequence>
<reference evidence="10" key="1">
    <citation type="submission" date="2019-01" db="EMBL/GenBank/DDBJ databases">
        <title>Gri0909 isolated from a small marine red alga.</title>
        <authorList>
            <person name="Kim J."/>
            <person name="Jeong S.E."/>
            <person name="Jeon C.O."/>
        </authorList>
    </citation>
    <scope>NUCLEOTIDE SEQUENCE [LARGE SCALE GENOMIC DNA]</scope>
    <source>
        <strain evidence="10">Gri0909</strain>
    </source>
</reference>
<dbReference type="Gene3D" id="2.60.120.10">
    <property type="entry name" value="Jelly Rolls"/>
    <property type="match status" value="1"/>
</dbReference>
<dbReference type="CDD" id="cd07346">
    <property type="entry name" value="ABC_6TM_exporters"/>
    <property type="match status" value="1"/>
</dbReference>
<dbReference type="InterPro" id="IPR018488">
    <property type="entry name" value="cNMP-bd_CS"/>
</dbReference>
<evidence type="ECO:0000256" key="2">
    <source>
        <dbReference type="ARBA" id="ARBA00022692"/>
    </source>
</evidence>
<dbReference type="InterPro" id="IPR011527">
    <property type="entry name" value="ABC1_TM_dom"/>
</dbReference>
<feature type="domain" description="ABC transporter" evidence="7">
    <location>
        <begin position="365"/>
        <end position="893"/>
    </location>
</feature>
<comment type="caution">
    <text evidence="9">The sequence shown here is derived from an EMBL/GenBank/DDBJ whole genome shotgun (WGS) entry which is preliminary data.</text>
</comment>
<evidence type="ECO:0000259" key="8">
    <source>
        <dbReference type="PROSITE" id="PS50929"/>
    </source>
</evidence>
<dbReference type="CDD" id="cd00038">
    <property type="entry name" value="CAP_ED"/>
    <property type="match status" value="1"/>
</dbReference>
<feature type="transmembrane region" description="Helical" evidence="5">
    <location>
        <begin position="12"/>
        <end position="33"/>
    </location>
</feature>
<evidence type="ECO:0000256" key="3">
    <source>
        <dbReference type="ARBA" id="ARBA00022989"/>
    </source>
</evidence>
<dbReference type="PROSITE" id="PS50893">
    <property type="entry name" value="ABC_TRANSPORTER_2"/>
    <property type="match status" value="1"/>
</dbReference>
<dbReference type="PROSITE" id="PS50042">
    <property type="entry name" value="CNMP_BINDING_3"/>
    <property type="match status" value="1"/>
</dbReference>
<feature type="transmembrane region" description="Helical" evidence="5">
    <location>
        <begin position="282"/>
        <end position="309"/>
    </location>
</feature>
<dbReference type="Pfam" id="PF00027">
    <property type="entry name" value="cNMP_binding"/>
    <property type="match status" value="1"/>
</dbReference>
<dbReference type="InterPro" id="IPR014710">
    <property type="entry name" value="RmlC-like_jellyroll"/>
</dbReference>
<keyword evidence="10" id="KW-1185">Reference proteome</keyword>
<dbReference type="InterPro" id="IPR036640">
    <property type="entry name" value="ABC1_TM_sf"/>
</dbReference>
<comment type="subcellular location">
    <subcellularLocation>
        <location evidence="1">Cell membrane</location>
        <topology evidence="1">Multi-pass membrane protein</topology>
    </subcellularLocation>
</comment>
<keyword evidence="2 5" id="KW-0812">Transmembrane</keyword>
<dbReference type="Gene3D" id="3.40.50.300">
    <property type="entry name" value="P-loop containing nucleotide triphosphate hydrolases"/>
    <property type="match status" value="2"/>
</dbReference>
<dbReference type="InterPro" id="IPR003439">
    <property type="entry name" value="ABC_transporter-like_ATP-bd"/>
</dbReference>
<dbReference type="PROSITE" id="PS00889">
    <property type="entry name" value="CNMP_BINDING_2"/>
    <property type="match status" value="1"/>
</dbReference>
<name>A0A3S2VRF9_9PROT</name>
<dbReference type="OrthoDB" id="9760920at2"/>
<evidence type="ECO:0000313" key="9">
    <source>
        <dbReference type="EMBL" id="RVU38705.1"/>
    </source>
</evidence>
<protein>
    <submittedName>
        <fullName evidence="9">Cyclic nucleotide-binding domain-containing protein</fullName>
    </submittedName>
</protein>
<evidence type="ECO:0000259" key="7">
    <source>
        <dbReference type="PROSITE" id="PS50893"/>
    </source>
</evidence>
<dbReference type="GO" id="GO:0016887">
    <property type="term" value="F:ATP hydrolysis activity"/>
    <property type="evidence" value="ECO:0007669"/>
    <property type="project" value="InterPro"/>
</dbReference>
<dbReference type="SMART" id="SM00100">
    <property type="entry name" value="cNMP"/>
    <property type="match status" value="1"/>
</dbReference>
<dbReference type="InterPro" id="IPR027417">
    <property type="entry name" value="P-loop_NTPase"/>
</dbReference>
<dbReference type="SUPFAM" id="SSF52540">
    <property type="entry name" value="P-loop containing nucleoside triphosphate hydrolases"/>
    <property type="match status" value="1"/>
</dbReference>
<dbReference type="Proteomes" id="UP000287447">
    <property type="component" value="Unassembled WGS sequence"/>
</dbReference>
<dbReference type="Gene3D" id="1.20.1560.10">
    <property type="entry name" value="ABC transporter type 1, transmembrane domain"/>
    <property type="match status" value="1"/>
</dbReference>
<dbReference type="InterPro" id="IPR039421">
    <property type="entry name" value="Type_1_exporter"/>
</dbReference>
<dbReference type="PANTHER" id="PTHR43394">
    <property type="entry name" value="ATP-DEPENDENT PERMEASE MDL1, MITOCHONDRIAL"/>
    <property type="match status" value="1"/>
</dbReference>
<dbReference type="InterPro" id="IPR000595">
    <property type="entry name" value="cNMP-bd_dom"/>
</dbReference>
<keyword evidence="4 5" id="KW-0472">Membrane</keyword>
<evidence type="ECO:0000259" key="6">
    <source>
        <dbReference type="PROSITE" id="PS50042"/>
    </source>
</evidence>
<gene>
    <name evidence="9" type="ORF">EOI86_05380</name>
</gene>
<evidence type="ECO:0000256" key="4">
    <source>
        <dbReference type="ARBA" id="ARBA00023136"/>
    </source>
</evidence>
<dbReference type="GO" id="GO:0005886">
    <property type="term" value="C:plasma membrane"/>
    <property type="evidence" value="ECO:0007669"/>
    <property type="project" value="UniProtKB-SubCell"/>
</dbReference>
<evidence type="ECO:0000313" key="10">
    <source>
        <dbReference type="Proteomes" id="UP000287447"/>
    </source>
</evidence>
<dbReference type="InterPro" id="IPR018490">
    <property type="entry name" value="cNMP-bd_dom_sf"/>
</dbReference>
<dbReference type="GO" id="GO:0005524">
    <property type="term" value="F:ATP binding"/>
    <property type="evidence" value="ECO:0007669"/>
    <property type="project" value="InterPro"/>
</dbReference>
<feature type="transmembrane region" description="Helical" evidence="5">
    <location>
        <begin position="79"/>
        <end position="99"/>
    </location>
</feature>
<dbReference type="RefSeq" id="WP_127764077.1">
    <property type="nucleotide sequence ID" value="NZ_SADE01000001.1"/>
</dbReference>
<organism evidence="9 10">
    <name type="scientific">Hwanghaeella grinnelliae</name>
    <dbReference type="NCBI Taxonomy" id="2500179"/>
    <lineage>
        <taxon>Bacteria</taxon>
        <taxon>Pseudomonadati</taxon>
        <taxon>Pseudomonadota</taxon>
        <taxon>Alphaproteobacteria</taxon>
        <taxon>Rhodospirillales</taxon>
        <taxon>Rhodospirillaceae</taxon>
        <taxon>Hwanghaeella</taxon>
    </lineage>
</organism>
<dbReference type="Pfam" id="PF00664">
    <property type="entry name" value="ABC_membrane"/>
    <property type="match status" value="1"/>
</dbReference>
<evidence type="ECO:0000256" key="5">
    <source>
        <dbReference type="SAM" id="Phobius"/>
    </source>
</evidence>
<dbReference type="PANTHER" id="PTHR43394:SF1">
    <property type="entry name" value="ATP-BINDING CASSETTE SUB-FAMILY B MEMBER 10, MITOCHONDRIAL"/>
    <property type="match status" value="1"/>
</dbReference>